<evidence type="ECO:0000256" key="7">
    <source>
        <dbReference type="PROSITE-ProRule" id="PRU01091"/>
    </source>
</evidence>
<evidence type="ECO:0000256" key="2">
    <source>
        <dbReference type="ARBA" id="ARBA00023012"/>
    </source>
</evidence>
<dbReference type="SMART" id="SM00862">
    <property type="entry name" value="Trans_reg_C"/>
    <property type="match status" value="1"/>
</dbReference>
<dbReference type="Gene3D" id="3.40.50.2300">
    <property type="match status" value="1"/>
</dbReference>
<reference evidence="10 11" key="1">
    <citation type="submission" date="2020-01" db="EMBL/GenBank/DDBJ databases">
        <title>Polyphasic characterisation and genomic insights into a novel alkali tolerant bacterium VR-M41.</title>
        <authorList>
            <person name="Vemuluri V.R."/>
        </authorList>
    </citation>
    <scope>NUCLEOTIDE SEQUENCE [LARGE SCALE GENOMIC DNA]</scope>
    <source>
        <strain evidence="10 11">VR-M41</strain>
    </source>
</reference>
<dbReference type="Pfam" id="PF00072">
    <property type="entry name" value="Response_reg"/>
    <property type="match status" value="1"/>
</dbReference>
<dbReference type="PANTHER" id="PTHR48111:SF1">
    <property type="entry name" value="TWO-COMPONENT RESPONSE REGULATOR ORR33"/>
    <property type="match status" value="1"/>
</dbReference>
<dbReference type="Pfam" id="PF00486">
    <property type="entry name" value="Trans_reg_C"/>
    <property type="match status" value="1"/>
</dbReference>
<dbReference type="InterPro" id="IPR039420">
    <property type="entry name" value="WalR-like"/>
</dbReference>
<dbReference type="InterPro" id="IPR036388">
    <property type="entry name" value="WH-like_DNA-bd_sf"/>
</dbReference>
<evidence type="ECO:0000256" key="6">
    <source>
        <dbReference type="PROSITE-ProRule" id="PRU00169"/>
    </source>
</evidence>
<feature type="domain" description="Response regulatory" evidence="8">
    <location>
        <begin position="6"/>
        <end position="119"/>
    </location>
</feature>
<protein>
    <submittedName>
        <fullName evidence="10">Response regulator transcription factor</fullName>
    </submittedName>
</protein>
<dbReference type="InterPro" id="IPR011006">
    <property type="entry name" value="CheY-like_superfamily"/>
</dbReference>
<dbReference type="RefSeq" id="WP_166274194.1">
    <property type="nucleotide sequence ID" value="NZ_JAAFGS010000003.1"/>
</dbReference>
<keyword evidence="1 6" id="KW-0597">Phosphoprotein</keyword>
<evidence type="ECO:0000313" key="11">
    <source>
        <dbReference type="Proteomes" id="UP000800303"/>
    </source>
</evidence>
<evidence type="ECO:0000256" key="5">
    <source>
        <dbReference type="ARBA" id="ARBA00023163"/>
    </source>
</evidence>
<organism evidence="10 11">
    <name type="scientific">Saccharibacillus alkalitolerans</name>
    <dbReference type="NCBI Taxonomy" id="2705290"/>
    <lineage>
        <taxon>Bacteria</taxon>
        <taxon>Bacillati</taxon>
        <taxon>Bacillota</taxon>
        <taxon>Bacilli</taxon>
        <taxon>Bacillales</taxon>
        <taxon>Paenibacillaceae</taxon>
        <taxon>Saccharibacillus</taxon>
    </lineage>
</organism>
<dbReference type="Gene3D" id="6.10.250.690">
    <property type="match status" value="1"/>
</dbReference>
<evidence type="ECO:0000256" key="4">
    <source>
        <dbReference type="ARBA" id="ARBA00023125"/>
    </source>
</evidence>
<dbReference type="Gene3D" id="1.10.10.10">
    <property type="entry name" value="Winged helix-like DNA-binding domain superfamily/Winged helix DNA-binding domain"/>
    <property type="match status" value="1"/>
</dbReference>
<dbReference type="SMART" id="SM00448">
    <property type="entry name" value="REC"/>
    <property type="match status" value="1"/>
</dbReference>
<keyword evidence="2" id="KW-0902">Two-component regulatory system</keyword>
<feature type="modified residue" description="4-aspartylphosphate" evidence="6">
    <location>
        <position position="55"/>
    </location>
</feature>
<evidence type="ECO:0000313" key="10">
    <source>
        <dbReference type="EMBL" id="NGZ75785.1"/>
    </source>
</evidence>
<dbReference type="EMBL" id="JAAFGS010000003">
    <property type="protein sequence ID" value="NGZ75785.1"/>
    <property type="molecule type" value="Genomic_DNA"/>
</dbReference>
<accession>A0ABX0F5P4</accession>
<dbReference type="InterPro" id="IPR001867">
    <property type="entry name" value="OmpR/PhoB-type_DNA-bd"/>
</dbReference>
<evidence type="ECO:0000259" key="9">
    <source>
        <dbReference type="PROSITE" id="PS51755"/>
    </source>
</evidence>
<proteinExistence type="predicted"/>
<keyword evidence="11" id="KW-1185">Reference proteome</keyword>
<evidence type="ECO:0000256" key="3">
    <source>
        <dbReference type="ARBA" id="ARBA00023015"/>
    </source>
</evidence>
<dbReference type="SUPFAM" id="SSF46894">
    <property type="entry name" value="C-terminal effector domain of the bipartite response regulators"/>
    <property type="match status" value="1"/>
</dbReference>
<dbReference type="SUPFAM" id="SSF52172">
    <property type="entry name" value="CheY-like"/>
    <property type="match status" value="1"/>
</dbReference>
<comment type="caution">
    <text evidence="10">The sequence shown here is derived from an EMBL/GenBank/DDBJ whole genome shotgun (WGS) entry which is preliminary data.</text>
</comment>
<evidence type="ECO:0000259" key="8">
    <source>
        <dbReference type="PROSITE" id="PS50110"/>
    </source>
</evidence>
<name>A0ABX0F5P4_9BACL</name>
<dbReference type="Proteomes" id="UP000800303">
    <property type="component" value="Unassembled WGS sequence"/>
</dbReference>
<dbReference type="InterPro" id="IPR016032">
    <property type="entry name" value="Sig_transdc_resp-reg_C-effctor"/>
</dbReference>
<dbReference type="PROSITE" id="PS50110">
    <property type="entry name" value="RESPONSE_REGULATORY"/>
    <property type="match status" value="1"/>
</dbReference>
<dbReference type="InterPro" id="IPR001789">
    <property type="entry name" value="Sig_transdc_resp-reg_receiver"/>
</dbReference>
<sequence>MSEIKRILIIEDEADMAKIMKDVLTLGGYDVRSEGTGTGGLETAAAWNPHLILLDLTLPDLDGIEVCRRIREESVAPILILSARGGETDKILGLGFGADDYMTKPFSFGELTARIGAQLRRSEMQSGAARSGPESSREGLLSFGELKIDKKAYRVESGGREISFSAREFELLHFLALHEGQVFSKARLLDSVWGYDAYGDEATVTVYIRRIREKIEADPSQPAYLRTVWGVGYKFDGKGGGNVSAGRTRP</sequence>
<feature type="domain" description="OmpR/PhoB-type" evidence="9">
    <location>
        <begin position="138"/>
        <end position="237"/>
    </location>
</feature>
<keyword evidence="3" id="KW-0805">Transcription regulation</keyword>
<keyword evidence="4 7" id="KW-0238">DNA-binding</keyword>
<dbReference type="CDD" id="cd00383">
    <property type="entry name" value="trans_reg_C"/>
    <property type="match status" value="1"/>
</dbReference>
<dbReference type="PROSITE" id="PS51755">
    <property type="entry name" value="OMPR_PHOB"/>
    <property type="match status" value="1"/>
</dbReference>
<keyword evidence="5" id="KW-0804">Transcription</keyword>
<evidence type="ECO:0000256" key="1">
    <source>
        <dbReference type="ARBA" id="ARBA00022553"/>
    </source>
</evidence>
<dbReference type="PANTHER" id="PTHR48111">
    <property type="entry name" value="REGULATOR OF RPOS"/>
    <property type="match status" value="1"/>
</dbReference>
<feature type="DNA-binding region" description="OmpR/PhoB-type" evidence="7">
    <location>
        <begin position="138"/>
        <end position="237"/>
    </location>
</feature>
<gene>
    <name evidence="10" type="ORF">GYN08_10675</name>
</gene>